<dbReference type="EMBL" id="MSCN01000001">
    <property type="protein sequence ID" value="PQJ79077.1"/>
    <property type="molecule type" value="Genomic_DNA"/>
</dbReference>
<keyword evidence="2" id="KW-1185">Reference proteome</keyword>
<dbReference type="AlphaFoldDB" id="A0A2S7WN85"/>
<organism evidence="1 2">
    <name type="scientific">Polaribacter porphyrae</name>
    <dbReference type="NCBI Taxonomy" id="1137780"/>
    <lineage>
        <taxon>Bacteria</taxon>
        <taxon>Pseudomonadati</taxon>
        <taxon>Bacteroidota</taxon>
        <taxon>Flavobacteriia</taxon>
        <taxon>Flavobacteriales</taxon>
        <taxon>Flavobacteriaceae</taxon>
    </lineage>
</organism>
<accession>A0A2S7WN85</accession>
<dbReference type="RefSeq" id="WP_105015681.1">
    <property type="nucleotide sequence ID" value="NZ_MSCN01000001.1"/>
</dbReference>
<sequence>MKYYSLLLMTFLLIFCSDKKSTPEIVEENAKKYQPTKEFSNYWYDGTAEITSYKLSQYRYGEIHEGTAVNIFVTEPFLPKKQVKADYQNDKNIPILKLNSTKKFVTGIYPYSIMTSTFSPVNIDEQAIKISFSSQEWCGNTFAQLNNRSDFEIAFYSYFESNTDRKITLEKNILENEVWNLIRIAPEKLPIGNVKLIPSFEYLALNHRKIKAYDALTSLNKESSNFTYTINYTELNRVLVITFSNKAPYLINNWEETLLIKGKKYISKAEKVKTIKIKYWNKNQKIDGNFRDILGLK</sequence>
<gene>
    <name evidence="1" type="ORF">BTO18_07780</name>
</gene>
<name>A0A2S7WN85_9FLAO</name>
<dbReference type="OrthoDB" id="5496093at2"/>
<reference evidence="1 2" key="1">
    <citation type="submission" date="2016-12" db="EMBL/GenBank/DDBJ databases">
        <title>Trade-off between light-utilization and light-protection in marine flavobacteria.</title>
        <authorList>
            <person name="Kumagai Y."/>
            <person name="Yoshizawa S."/>
            <person name="Kogure K."/>
            <person name="Iwasaki W."/>
        </authorList>
    </citation>
    <scope>NUCLEOTIDE SEQUENCE [LARGE SCALE GENOMIC DNA]</scope>
    <source>
        <strain evidence="1 2">NBRC 108759</strain>
    </source>
</reference>
<comment type="caution">
    <text evidence="1">The sequence shown here is derived from an EMBL/GenBank/DDBJ whole genome shotgun (WGS) entry which is preliminary data.</text>
</comment>
<evidence type="ECO:0000313" key="2">
    <source>
        <dbReference type="Proteomes" id="UP000238882"/>
    </source>
</evidence>
<evidence type="ECO:0000313" key="1">
    <source>
        <dbReference type="EMBL" id="PQJ79077.1"/>
    </source>
</evidence>
<protein>
    <submittedName>
        <fullName evidence="1">Septum formation inhibitor Maf</fullName>
    </submittedName>
</protein>
<dbReference type="Proteomes" id="UP000238882">
    <property type="component" value="Unassembled WGS sequence"/>
</dbReference>
<proteinExistence type="predicted"/>